<keyword evidence="7" id="KW-0675">Receptor</keyword>
<accession>A0AAE1KUD5</accession>
<evidence type="ECO:0000256" key="9">
    <source>
        <dbReference type="SAM" id="MobiDB-lite"/>
    </source>
</evidence>
<dbReference type="Proteomes" id="UP001286313">
    <property type="component" value="Unassembled WGS sequence"/>
</dbReference>
<feature type="transmembrane region" description="Helical" evidence="10">
    <location>
        <begin position="341"/>
        <end position="361"/>
    </location>
</feature>
<dbReference type="PANTHER" id="PTHR42643:SF24">
    <property type="entry name" value="IONOTROPIC RECEPTOR 60A"/>
    <property type="match status" value="1"/>
</dbReference>
<dbReference type="GO" id="GO:0015276">
    <property type="term" value="F:ligand-gated monoatomic ion channel activity"/>
    <property type="evidence" value="ECO:0007669"/>
    <property type="project" value="InterPro"/>
</dbReference>
<keyword evidence="11" id="KW-0732">Signal</keyword>
<evidence type="ECO:0000256" key="8">
    <source>
        <dbReference type="ARBA" id="ARBA00023180"/>
    </source>
</evidence>
<evidence type="ECO:0000256" key="3">
    <source>
        <dbReference type="ARBA" id="ARBA00022475"/>
    </source>
</evidence>
<comment type="caution">
    <text evidence="13">The sequence shown here is derived from an EMBL/GenBank/DDBJ whole genome shotgun (WGS) entry which is preliminary data.</text>
</comment>
<evidence type="ECO:0000256" key="10">
    <source>
        <dbReference type="SAM" id="Phobius"/>
    </source>
</evidence>
<sequence length="678" mass="76394">MIVKGKMLILSLLTLTAVLTITTTTNTNTTNTTTTTTSLIPRDGQKVWTGVNEVLTDTLRTAAVVGPSCSFILLLDDSTTNSLVNSVTQVRQRSWCSVVVVVSESRTFLATLANWSLKGRLLVWATRLLVVTRLTLPHLHSLLSSHWTFSMMNTIFLNLEQLRPDLRCTVHTWLPYSPQGHQAVQLASWTPTRGFLYHSGYKLFQEKYVNFHGATVNVTALPFAPFWDEEKEVEMVVGGDNNTETKTTIRYTGMDYLTLATIAQALNFTFYVIPTSSWAEVARLVEERVSFLSPVYHNMMPQRLERYDFSFVYEYGSLDFSMAQPSLKPQWQSLYYPLTEVVWAATLLALLLAPYLLVLITHTAWKAGGGRSITQGVSYNDMTGMLLGQNLPRRLPTNASSRVLVATWLVFAFILGSAYRGNLTASLTLPKFPPRAETLQELVNTADKITMQPYGVEFRNFFAKSDSPVFQKLAALIDFVPSVNIGQEEAVMKNQAHLENRRYQQLRIAERFTKRDGSVLLYIGRDSIMPGQAAWPLPHDAPYTPVINRGLMAVIEGGLYEKWNEDLLLTVQRKSRKKQQQQQMFKEKGEGKTKIEGEGSEKEEKETKEIEEEGSEVEETEIEGDRRNTEGFTALTITHLQGAFMLLVLGLLLSLTSFLIDLLPWPSFKFLSTSSSLN</sequence>
<feature type="compositionally biased region" description="Basic and acidic residues" evidence="9">
    <location>
        <begin position="585"/>
        <end position="608"/>
    </location>
</feature>
<proteinExistence type="inferred from homology"/>
<evidence type="ECO:0000256" key="7">
    <source>
        <dbReference type="ARBA" id="ARBA00023170"/>
    </source>
</evidence>
<dbReference type="InterPro" id="IPR052192">
    <property type="entry name" value="Insect_Ionotropic_Sensory_Rcpt"/>
</dbReference>
<dbReference type="AlphaFoldDB" id="A0AAE1KUD5"/>
<dbReference type="InterPro" id="IPR001320">
    <property type="entry name" value="Iontro_rcpt_C"/>
</dbReference>
<evidence type="ECO:0000256" key="11">
    <source>
        <dbReference type="SAM" id="SignalP"/>
    </source>
</evidence>
<evidence type="ECO:0000256" key="6">
    <source>
        <dbReference type="ARBA" id="ARBA00023136"/>
    </source>
</evidence>
<feature type="chain" id="PRO_5041915133" description="Ionotropic glutamate receptor C-terminal domain-containing protein" evidence="11">
    <location>
        <begin position="25"/>
        <end position="678"/>
    </location>
</feature>
<dbReference type="Gene3D" id="1.10.287.70">
    <property type="match status" value="1"/>
</dbReference>
<comment type="similarity">
    <text evidence="2">Belongs to the glutamate-gated ion channel (TC 1.A.10.1) family.</text>
</comment>
<feature type="compositionally biased region" description="Acidic residues" evidence="9">
    <location>
        <begin position="609"/>
        <end position="622"/>
    </location>
</feature>
<keyword evidence="14" id="KW-1185">Reference proteome</keyword>
<gene>
    <name evidence="13" type="ORF">Pcinc_011518</name>
</gene>
<organism evidence="13 14">
    <name type="scientific">Petrolisthes cinctipes</name>
    <name type="common">Flat porcelain crab</name>
    <dbReference type="NCBI Taxonomy" id="88211"/>
    <lineage>
        <taxon>Eukaryota</taxon>
        <taxon>Metazoa</taxon>
        <taxon>Ecdysozoa</taxon>
        <taxon>Arthropoda</taxon>
        <taxon>Crustacea</taxon>
        <taxon>Multicrustacea</taxon>
        <taxon>Malacostraca</taxon>
        <taxon>Eumalacostraca</taxon>
        <taxon>Eucarida</taxon>
        <taxon>Decapoda</taxon>
        <taxon>Pleocyemata</taxon>
        <taxon>Anomura</taxon>
        <taxon>Galatheoidea</taxon>
        <taxon>Porcellanidae</taxon>
        <taxon>Petrolisthes</taxon>
    </lineage>
</organism>
<evidence type="ECO:0000313" key="14">
    <source>
        <dbReference type="Proteomes" id="UP001286313"/>
    </source>
</evidence>
<feature type="domain" description="Ionotropic glutamate receptor C-terminal" evidence="12">
    <location>
        <begin position="342"/>
        <end position="651"/>
    </location>
</feature>
<name>A0AAE1KUD5_PETCI</name>
<protein>
    <recommendedName>
        <fullName evidence="12">Ionotropic glutamate receptor C-terminal domain-containing protein</fullName>
    </recommendedName>
</protein>
<dbReference type="Pfam" id="PF00060">
    <property type="entry name" value="Lig_chan"/>
    <property type="match status" value="1"/>
</dbReference>
<feature type="transmembrane region" description="Helical" evidence="10">
    <location>
        <begin position="643"/>
        <end position="663"/>
    </location>
</feature>
<evidence type="ECO:0000313" key="13">
    <source>
        <dbReference type="EMBL" id="KAK3884242.1"/>
    </source>
</evidence>
<comment type="subcellular location">
    <subcellularLocation>
        <location evidence="1">Cell membrane</location>
        <topology evidence="1">Multi-pass membrane protein</topology>
    </subcellularLocation>
</comment>
<keyword evidence="5 10" id="KW-1133">Transmembrane helix</keyword>
<evidence type="ECO:0000256" key="2">
    <source>
        <dbReference type="ARBA" id="ARBA00008685"/>
    </source>
</evidence>
<evidence type="ECO:0000256" key="5">
    <source>
        <dbReference type="ARBA" id="ARBA00022989"/>
    </source>
</evidence>
<evidence type="ECO:0000256" key="4">
    <source>
        <dbReference type="ARBA" id="ARBA00022692"/>
    </source>
</evidence>
<feature type="signal peptide" evidence="11">
    <location>
        <begin position="1"/>
        <end position="24"/>
    </location>
</feature>
<evidence type="ECO:0000259" key="12">
    <source>
        <dbReference type="Pfam" id="PF00060"/>
    </source>
</evidence>
<dbReference type="SUPFAM" id="SSF53850">
    <property type="entry name" value="Periplasmic binding protein-like II"/>
    <property type="match status" value="1"/>
</dbReference>
<evidence type="ECO:0000256" key="1">
    <source>
        <dbReference type="ARBA" id="ARBA00004651"/>
    </source>
</evidence>
<keyword evidence="6 10" id="KW-0472">Membrane</keyword>
<dbReference type="EMBL" id="JAWQEG010000904">
    <property type="protein sequence ID" value="KAK3884242.1"/>
    <property type="molecule type" value="Genomic_DNA"/>
</dbReference>
<keyword evidence="3" id="KW-1003">Cell membrane</keyword>
<keyword evidence="8" id="KW-0325">Glycoprotein</keyword>
<keyword evidence="4 10" id="KW-0812">Transmembrane</keyword>
<reference evidence="13" key="1">
    <citation type="submission" date="2023-10" db="EMBL/GenBank/DDBJ databases">
        <title>Genome assemblies of two species of porcelain crab, Petrolisthes cinctipes and Petrolisthes manimaculis (Anomura: Porcellanidae).</title>
        <authorList>
            <person name="Angst P."/>
        </authorList>
    </citation>
    <scope>NUCLEOTIDE SEQUENCE</scope>
    <source>
        <strain evidence="13">PB745_01</strain>
        <tissue evidence="13">Gill</tissue>
    </source>
</reference>
<dbReference type="PANTHER" id="PTHR42643">
    <property type="entry name" value="IONOTROPIC RECEPTOR 20A-RELATED"/>
    <property type="match status" value="1"/>
</dbReference>
<feature type="region of interest" description="Disordered" evidence="9">
    <location>
        <begin position="579"/>
        <end position="625"/>
    </location>
</feature>
<dbReference type="GO" id="GO:0050906">
    <property type="term" value="P:detection of stimulus involved in sensory perception"/>
    <property type="evidence" value="ECO:0007669"/>
    <property type="project" value="UniProtKB-ARBA"/>
</dbReference>
<dbReference type="GO" id="GO:0005886">
    <property type="term" value="C:plasma membrane"/>
    <property type="evidence" value="ECO:0007669"/>
    <property type="project" value="UniProtKB-SubCell"/>
</dbReference>